<dbReference type="PROSITE" id="PS50968">
    <property type="entry name" value="BIOTINYL_LIPOYL"/>
    <property type="match status" value="1"/>
</dbReference>
<dbReference type="InterPro" id="IPR036625">
    <property type="entry name" value="E3-bd_dom_sf"/>
</dbReference>
<comment type="cofactor">
    <cofactor evidence="1 6">
        <name>(R)-lipoate</name>
        <dbReference type="ChEBI" id="CHEBI:83088"/>
    </cofactor>
</comment>
<dbReference type="SUPFAM" id="SSF51230">
    <property type="entry name" value="Single hybrid motif"/>
    <property type="match status" value="1"/>
</dbReference>
<evidence type="ECO:0000256" key="7">
    <source>
        <dbReference type="SAM" id="MobiDB-lite"/>
    </source>
</evidence>
<dbReference type="InterPro" id="IPR011053">
    <property type="entry name" value="Single_hybrid_motif"/>
</dbReference>
<dbReference type="CDD" id="cd06849">
    <property type="entry name" value="lipoyl_domain"/>
    <property type="match status" value="1"/>
</dbReference>
<dbReference type="Gene3D" id="3.30.559.10">
    <property type="entry name" value="Chloramphenicol acetyltransferase-like domain"/>
    <property type="match status" value="1"/>
</dbReference>
<evidence type="ECO:0000313" key="11">
    <source>
        <dbReference type="Proteomes" id="UP001149140"/>
    </source>
</evidence>
<dbReference type="Pfam" id="PF00364">
    <property type="entry name" value="Biotin_lipoyl"/>
    <property type="match status" value="1"/>
</dbReference>
<evidence type="ECO:0000313" key="10">
    <source>
        <dbReference type="EMBL" id="MDA0166381.1"/>
    </source>
</evidence>
<feature type="domain" description="Peripheral subunit-binding (PSBD)" evidence="9">
    <location>
        <begin position="133"/>
        <end position="170"/>
    </location>
</feature>
<dbReference type="EC" id="2.3.1.-" evidence="6"/>
<protein>
    <recommendedName>
        <fullName evidence="6">Dihydrolipoamide acetyltransferase component of pyruvate dehydrogenase complex</fullName>
        <ecNumber evidence="6">2.3.1.-</ecNumber>
    </recommendedName>
</protein>
<dbReference type="AlphaFoldDB" id="A0A9X3S7U9"/>
<evidence type="ECO:0000259" key="8">
    <source>
        <dbReference type="PROSITE" id="PS50968"/>
    </source>
</evidence>
<evidence type="ECO:0000256" key="5">
    <source>
        <dbReference type="ARBA" id="ARBA00023315"/>
    </source>
</evidence>
<organism evidence="10 11">
    <name type="scientific">Solirubrobacter ginsenosidimutans</name>
    <dbReference type="NCBI Taxonomy" id="490573"/>
    <lineage>
        <taxon>Bacteria</taxon>
        <taxon>Bacillati</taxon>
        <taxon>Actinomycetota</taxon>
        <taxon>Thermoleophilia</taxon>
        <taxon>Solirubrobacterales</taxon>
        <taxon>Solirubrobacteraceae</taxon>
        <taxon>Solirubrobacter</taxon>
    </lineage>
</organism>
<evidence type="ECO:0000259" key="9">
    <source>
        <dbReference type="PROSITE" id="PS51826"/>
    </source>
</evidence>
<proteinExistence type="inferred from homology"/>
<dbReference type="SUPFAM" id="SSF52777">
    <property type="entry name" value="CoA-dependent acyltransferases"/>
    <property type="match status" value="1"/>
</dbReference>
<evidence type="ECO:0000256" key="2">
    <source>
        <dbReference type="ARBA" id="ARBA00007317"/>
    </source>
</evidence>
<dbReference type="Pfam" id="PF02817">
    <property type="entry name" value="E3_binding"/>
    <property type="match status" value="1"/>
</dbReference>
<dbReference type="Gene3D" id="4.10.320.10">
    <property type="entry name" value="E3-binding domain"/>
    <property type="match status" value="1"/>
</dbReference>
<dbReference type="Proteomes" id="UP001149140">
    <property type="component" value="Unassembled WGS sequence"/>
</dbReference>
<name>A0A9X3S7U9_9ACTN</name>
<evidence type="ECO:0000256" key="6">
    <source>
        <dbReference type="RuleBase" id="RU003423"/>
    </source>
</evidence>
<dbReference type="PANTHER" id="PTHR43178">
    <property type="entry name" value="DIHYDROLIPOAMIDE ACETYLTRANSFERASE COMPONENT OF PYRUVATE DEHYDROGENASE COMPLEX"/>
    <property type="match status" value="1"/>
</dbReference>
<accession>A0A9X3S7U9</accession>
<dbReference type="InterPro" id="IPR000089">
    <property type="entry name" value="Biotin_lipoyl"/>
</dbReference>
<dbReference type="PROSITE" id="PS51826">
    <property type="entry name" value="PSBD"/>
    <property type="match status" value="1"/>
</dbReference>
<dbReference type="InterPro" id="IPR023213">
    <property type="entry name" value="CAT-like_dom_sf"/>
</dbReference>
<keyword evidence="5 6" id="KW-0012">Acyltransferase</keyword>
<dbReference type="GO" id="GO:0031405">
    <property type="term" value="F:lipoic acid binding"/>
    <property type="evidence" value="ECO:0007669"/>
    <property type="project" value="TreeGrafter"/>
</dbReference>
<reference evidence="10" key="1">
    <citation type="submission" date="2022-10" db="EMBL/GenBank/DDBJ databases">
        <title>The WGS of Solirubrobacter ginsenosidimutans DSM 21036.</title>
        <authorList>
            <person name="Jiang Z."/>
        </authorList>
    </citation>
    <scope>NUCLEOTIDE SEQUENCE</scope>
    <source>
        <strain evidence="10">DSM 21036</strain>
    </source>
</reference>
<dbReference type="InterPro" id="IPR003016">
    <property type="entry name" value="2-oxoA_DH_lipoyl-BS"/>
</dbReference>
<dbReference type="Pfam" id="PF00198">
    <property type="entry name" value="2-oxoacid_dh"/>
    <property type="match status" value="1"/>
</dbReference>
<dbReference type="SUPFAM" id="SSF47005">
    <property type="entry name" value="Peripheral subunit-binding domain of 2-oxo acid dehydrogenase complex"/>
    <property type="match status" value="1"/>
</dbReference>
<dbReference type="InterPro" id="IPR004167">
    <property type="entry name" value="PSBD"/>
</dbReference>
<dbReference type="Gene3D" id="2.40.50.100">
    <property type="match status" value="1"/>
</dbReference>
<gene>
    <name evidence="10" type="ORF">OM076_39320</name>
</gene>
<keyword evidence="3 6" id="KW-0808">Transferase</keyword>
<evidence type="ECO:0000256" key="4">
    <source>
        <dbReference type="ARBA" id="ARBA00022823"/>
    </source>
</evidence>
<dbReference type="InterPro" id="IPR001078">
    <property type="entry name" value="2-oxoacid_DH_actylTfrase"/>
</dbReference>
<dbReference type="InterPro" id="IPR050743">
    <property type="entry name" value="2-oxoacid_DH_E2_comp"/>
</dbReference>
<evidence type="ECO:0000256" key="3">
    <source>
        <dbReference type="ARBA" id="ARBA00022679"/>
    </source>
</evidence>
<keyword evidence="11" id="KW-1185">Reference proteome</keyword>
<sequence length="448" mass="47620">MSSSNTETLIDVTMPQMGVSVAEGTVVEYKKQVGDWIEADEIIASISTDKIDTDVESPASGRVAEILVPVGETVDVGTVMARIATDAKPGEAHMSENGLGTGEAAAAIEAPGEAGELVGDATEPPKRAAGLRRYSPVVQRIAAEHDVDLDQVEGTGRGGRVSKKDVLAYVEGGAKEEPPMHIESPYKPDEPVVPRQRRPRLQRVEEVSAQAAAPVTPPQPAVTGEVGGQKLSRMRQAIGSRMVQSLQTAATCTTIAEADMTRIEAARKASGLSYLPYQARATVETLLEFPQLNATLEGDIHTVHTDAVHLGIAVSLGTEGLIVPIIRDAQDLSVEGLAKRIKDIARRARSNQLKPDEVSGGTFTITNPGGFGSIMATPVINLPQVGILDTEAVVKRAVVITDDAGNDSIAIRSMTYLCMGWDHRALDGAYAAQFLTALRKKLEAWPIK</sequence>
<dbReference type="GO" id="GO:0016407">
    <property type="term" value="F:acetyltransferase activity"/>
    <property type="evidence" value="ECO:0007669"/>
    <property type="project" value="TreeGrafter"/>
</dbReference>
<dbReference type="PROSITE" id="PS00189">
    <property type="entry name" value="LIPOYL"/>
    <property type="match status" value="1"/>
</dbReference>
<evidence type="ECO:0000256" key="1">
    <source>
        <dbReference type="ARBA" id="ARBA00001938"/>
    </source>
</evidence>
<dbReference type="EMBL" id="JAPDOD010000064">
    <property type="protein sequence ID" value="MDA0166381.1"/>
    <property type="molecule type" value="Genomic_DNA"/>
</dbReference>
<comment type="similarity">
    <text evidence="2 6">Belongs to the 2-oxoacid dehydrogenase family.</text>
</comment>
<feature type="domain" description="Lipoyl-binding" evidence="8">
    <location>
        <begin position="9"/>
        <end position="84"/>
    </location>
</feature>
<feature type="region of interest" description="Disordered" evidence="7">
    <location>
        <begin position="207"/>
        <end position="227"/>
    </location>
</feature>
<dbReference type="PANTHER" id="PTHR43178:SF5">
    <property type="entry name" value="LIPOAMIDE ACYLTRANSFERASE COMPONENT OF BRANCHED-CHAIN ALPHA-KETO ACID DEHYDROGENASE COMPLEX, MITOCHONDRIAL"/>
    <property type="match status" value="1"/>
</dbReference>
<dbReference type="GO" id="GO:0005737">
    <property type="term" value="C:cytoplasm"/>
    <property type="evidence" value="ECO:0007669"/>
    <property type="project" value="TreeGrafter"/>
</dbReference>
<comment type="caution">
    <text evidence="10">The sequence shown here is derived from an EMBL/GenBank/DDBJ whole genome shotgun (WGS) entry which is preliminary data.</text>
</comment>
<keyword evidence="4 6" id="KW-0450">Lipoyl</keyword>